<dbReference type="OrthoDB" id="2150209at2759"/>
<comment type="caution">
    <text evidence="1">The sequence shown here is derived from an EMBL/GenBank/DDBJ whole genome shotgun (WGS) entry which is preliminary data.</text>
</comment>
<feature type="non-terminal residue" evidence="1">
    <location>
        <position position="146"/>
    </location>
</feature>
<keyword evidence="2" id="KW-1185">Reference proteome</keyword>
<sequence length="146" mass="16648">AGVAFFSKKCWKAVQNLRQHITGSCVGDAAGVSPYYATHTDKAGLQRWRCARGTNKNERYHLPLRKLLAQYNLSPRLAHSLLLPFNHRRNVRMAGKHGDLPAEYTHFYSQYKIEELQDLTAGWFATPLYQSWHPVSNFADTGERTG</sequence>
<dbReference type="EMBL" id="JAFCMP010000159">
    <property type="protein sequence ID" value="KAG5184562.1"/>
    <property type="molecule type" value="Genomic_DNA"/>
</dbReference>
<gene>
    <name evidence="1" type="ORF">JKP88DRAFT_147549</name>
</gene>
<protein>
    <submittedName>
        <fullName evidence="1">Uncharacterized protein</fullName>
    </submittedName>
</protein>
<proteinExistence type="predicted"/>
<name>A0A835YZB9_9STRA</name>
<feature type="non-terminal residue" evidence="1">
    <location>
        <position position="1"/>
    </location>
</feature>
<accession>A0A835YZB9</accession>
<reference evidence="1" key="1">
    <citation type="submission" date="2021-02" db="EMBL/GenBank/DDBJ databases">
        <title>First Annotated Genome of the Yellow-green Alga Tribonema minus.</title>
        <authorList>
            <person name="Mahan K.M."/>
        </authorList>
    </citation>
    <scope>NUCLEOTIDE SEQUENCE</scope>
    <source>
        <strain evidence="1">UTEX B ZZ1240</strain>
    </source>
</reference>
<evidence type="ECO:0000313" key="2">
    <source>
        <dbReference type="Proteomes" id="UP000664859"/>
    </source>
</evidence>
<dbReference type="Proteomes" id="UP000664859">
    <property type="component" value="Unassembled WGS sequence"/>
</dbReference>
<organism evidence="1 2">
    <name type="scientific">Tribonema minus</name>
    <dbReference type="NCBI Taxonomy" id="303371"/>
    <lineage>
        <taxon>Eukaryota</taxon>
        <taxon>Sar</taxon>
        <taxon>Stramenopiles</taxon>
        <taxon>Ochrophyta</taxon>
        <taxon>PX clade</taxon>
        <taxon>Xanthophyceae</taxon>
        <taxon>Tribonematales</taxon>
        <taxon>Tribonemataceae</taxon>
        <taxon>Tribonema</taxon>
    </lineage>
</organism>
<evidence type="ECO:0000313" key="1">
    <source>
        <dbReference type="EMBL" id="KAG5184562.1"/>
    </source>
</evidence>
<dbReference type="AlphaFoldDB" id="A0A835YZB9"/>